<evidence type="ECO:0000256" key="2">
    <source>
        <dbReference type="ARBA" id="ARBA00022741"/>
    </source>
</evidence>
<keyword evidence="1" id="KW-0540">Nuclease</keyword>
<evidence type="ECO:0000313" key="19">
    <source>
        <dbReference type="EMBL" id="GGF28893.1"/>
    </source>
</evidence>
<evidence type="ECO:0000256" key="8">
    <source>
        <dbReference type="ARBA" id="ARBA00023125"/>
    </source>
</evidence>
<feature type="domain" description="UvrD-like helicase ATP-binding" evidence="17">
    <location>
        <begin position="7"/>
        <end position="493"/>
    </location>
</feature>
<dbReference type="Pfam" id="PF13361">
    <property type="entry name" value="UvrD_C"/>
    <property type="match status" value="1"/>
</dbReference>
<dbReference type="Gene3D" id="1.10.486.10">
    <property type="entry name" value="PCRA, domain 4"/>
    <property type="match status" value="1"/>
</dbReference>
<dbReference type="GO" id="GO:0033202">
    <property type="term" value="C:DNA helicase complex"/>
    <property type="evidence" value="ECO:0007669"/>
    <property type="project" value="TreeGrafter"/>
</dbReference>
<dbReference type="Pfam" id="PF12705">
    <property type="entry name" value="PDDEXK_1"/>
    <property type="match status" value="1"/>
</dbReference>
<comment type="catalytic activity">
    <reaction evidence="14">
        <text>ATP + H2O = ADP + phosphate + H(+)</text>
        <dbReference type="Rhea" id="RHEA:13065"/>
        <dbReference type="ChEBI" id="CHEBI:15377"/>
        <dbReference type="ChEBI" id="CHEBI:15378"/>
        <dbReference type="ChEBI" id="CHEBI:30616"/>
        <dbReference type="ChEBI" id="CHEBI:43474"/>
        <dbReference type="ChEBI" id="CHEBI:456216"/>
        <dbReference type="EC" id="5.6.2.4"/>
    </reaction>
</comment>
<feature type="region of interest" description="Disordered" evidence="16">
    <location>
        <begin position="908"/>
        <end position="984"/>
    </location>
</feature>
<evidence type="ECO:0000259" key="18">
    <source>
        <dbReference type="PROSITE" id="PS51217"/>
    </source>
</evidence>
<dbReference type="GO" id="GO:0003677">
    <property type="term" value="F:DNA binding"/>
    <property type="evidence" value="ECO:0007669"/>
    <property type="project" value="UniProtKB-KW"/>
</dbReference>
<keyword evidence="20" id="KW-1185">Reference proteome</keyword>
<accession>A0A8J2YVY8</accession>
<dbReference type="InterPro" id="IPR038726">
    <property type="entry name" value="PDDEXK_AddAB-type"/>
</dbReference>
<evidence type="ECO:0000256" key="6">
    <source>
        <dbReference type="ARBA" id="ARBA00022839"/>
    </source>
</evidence>
<evidence type="ECO:0000256" key="7">
    <source>
        <dbReference type="ARBA" id="ARBA00022840"/>
    </source>
</evidence>
<dbReference type="InterPro" id="IPR011335">
    <property type="entry name" value="Restrct_endonuc-II-like"/>
</dbReference>
<dbReference type="SUPFAM" id="SSF52540">
    <property type="entry name" value="P-loop containing nucleoside triphosphate hydrolases"/>
    <property type="match status" value="1"/>
</dbReference>
<dbReference type="PANTHER" id="PTHR11070:SF2">
    <property type="entry name" value="ATP-DEPENDENT DNA HELICASE SRS2"/>
    <property type="match status" value="1"/>
</dbReference>
<dbReference type="RefSeq" id="WP_189048773.1">
    <property type="nucleotide sequence ID" value="NZ_BMJQ01000010.1"/>
</dbReference>
<dbReference type="InterPro" id="IPR014017">
    <property type="entry name" value="DNA_helicase_UvrD-like_C"/>
</dbReference>
<dbReference type="InterPro" id="IPR014016">
    <property type="entry name" value="UvrD-like_ATP-bd"/>
</dbReference>
<proteinExistence type="predicted"/>
<dbReference type="InterPro" id="IPR027417">
    <property type="entry name" value="P-loop_NTPase"/>
</dbReference>
<dbReference type="PANTHER" id="PTHR11070">
    <property type="entry name" value="UVRD / RECB / PCRA DNA HELICASE FAMILY MEMBER"/>
    <property type="match status" value="1"/>
</dbReference>
<evidence type="ECO:0000256" key="14">
    <source>
        <dbReference type="ARBA" id="ARBA00048988"/>
    </source>
</evidence>
<keyword evidence="8" id="KW-0238">DNA-binding</keyword>
<keyword evidence="4 15" id="KW-0378">Hydrolase</keyword>
<dbReference type="PROSITE" id="PS51198">
    <property type="entry name" value="UVRD_HELICASE_ATP_BIND"/>
    <property type="match status" value="1"/>
</dbReference>
<evidence type="ECO:0000313" key="20">
    <source>
        <dbReference type="Proteomes" id="UP000646365"/>
    </source>
</evidence>
<evidence type="ECO:0000256" key="13">
    <source>
        <dbReference type="ARBA" id="ARBA00034923"/>
    </source>
</evidence>
<evidence type="ECO:0000256" key="3">
    <source>
        <dbReference type="ARBA" id="ARBA00022763"/>
    </source>
</evidence>
<keyword evidence="3" id="KW-0227">DNA damage</keyword>
<organism evidence="19 20">
    <name type="scientific">Aliidongia dinghuensis</name>
    <dbReference type="NCBI Taxonomy" id="1867774"/>
    <lineage>
        <taxon>Bacteria</taxon>
        <taxon>Pseudomonadati</taxon>
        <taxon>Pseudomonadota</taxon>
        <taxon>Alphaproteobacteria</taxon>
        <taxon>Rhodospirillales</taxon>
        <taxon>Dongiaceae</taxon>
        <taxon>Aliidongia</taxon>
    </lineage>
</organism>
<feature type="domain" description="UvrD-like helicase C-terminal" evidence="18">
    <location>
        <begin position="510"/>
        <end position="795"/>
    </location>
</feature>
<evidence type="ECO:0000256" key="4">
    <source>
        <dbReference type="ARBA" id="ARBA00022801"/>
    </source>
</evidence>
<dbReference type="SUPFAM" id="SSF52980">
    <property type="entry name" value="Restriction endonuclease-like"/>
    <property type="match status" value="1"/>
</dbReference>
<dbReference type="EMBL" id="BMJQ01000010">
    <property type="protein sequence ID" value="GGF28893.1"/>
    <property type="molecule type" value="Genomic_DNA"/>
</dbReference>
<evidence type="ECO:0000256" key="9">
    <source>
        <dbReference type="ARBA" id="ARBA00023204"/>
    </source>
</evidence>
<dbReference type="InterPro" id="IPR014151">
    <property type="entry name" value="DNA_helicase_AddA"/>
</dbReference>
<dbReference type="EC" id="5.6.2.4" evidence="12"/>
<dbReference type="InterPro" id="IPR011604">
    <property type="entry name" value="PDDEXK-like_dom_sf"/>
</dbReference>
<reference evidence="19" key="1">
    <citation type="journal article" date="2014" name="Int. J. Syst. Evol. Microbiol.">
        <title>Complete genome sequence of Corynebacterium casei LMG S-19264T (=DSM 44701T), isolated from a smear-ripened cheese.</title>
        <authorList>
            <consortium name="US DOE Joint Genome Institute (JGI-PGF)"/>
            <person name="Walter F."/>
            <person name="Albersmeier A."/>
            <person name="Kalinowski J."/>
            <person name="Ruckert C."/>
        </authorList>
    </citation>
    <scope>NUCLEOTIDE SEQUENCE</scope>
    <source>
        <strain evidence="19">CGMCC 1.15725</strain>
    </source>
</reference>
<keyword evidence="10" id="KW-0413">Isomerase</keyword>
<dbReference type="InterPro" id="IPR000212">
    <property type="entry name" value="DNA_helicase_UvrD/REP"/>
</dbReference>
<dbReference type="GO" id="GO:0004527">
    <property type="term" value="F:exonuclease activity"/>
    <property type="evidence" value="ECO:0007669"/>
    <property type="project" value="UniProtKB-KW"/>
</dbReference>
<evidence type="ECO:0000259" key="17">
    <source>
        <dbReference type="PROSITE" id="PS51198"/>
    </source>
</evidence>
<dbReference type="GO" id="GO:0005524">
    <property type="term" value="F:ATP binding"/>
    <property type="evidence" value="ECO:0007669"/>
    <property type="project" value="UniProtKB-UniRule"/>
</dbReference>
<keyword evidence="2 15" id="KW-0547">Nucleotide-binding</keyword>
<name>A0A8J2YVY8_9PROT</name>
<dbReference type="Gene3D" id="3.40.50.300">
    <property type="entry name" value="P-loop containing nucleotide triphosphate hydrolases"/>
    <property type="match status" value="4"/>
</dbReference>
<dbReference type="GO" id="GO:0043138">
    <property type="term" value="F:3'-5' DNA helicase activity"/>
    <property type="evidence" value="ECO:0007669"/>
    <property type="project" value="UniProtKB-EC"/>
</dbReference>
<sequence>MSPDHDKIDPTKVQQLASDGRASVWVAASAGTGKTKVLTDRLLNLLLADTPPSRLLCLTFTKAAAAEMANRLNERLSGWATETDARLRADVAGLIGEAERNVPPEMLDRARRLFARVLDTPGGMRILTIHAFCQSVLRRFPLEAGLPPQFEVMDDRSATELLEEARLGVLTAARAAADDLGAALDEVTRHAGELAFAELMQALTTERGRLAQLIAEAGGLAPYLEHLHRRLGVAPGETEESAVAAACREAAFDGAGLRHATEALNGGSKTDAARGACLAAWLGDPEGRPARFADYAAAFLTAEGEPRKTLATKAVLTADPRIGNVLAAEQARIKRVRDRLAAVVVARASAGLARLAAGFLDAYEAEKRRRGLLDYDDLILATRDLLDRPGIAPWVLFKLDGGIDHILIDEAQDTNPDQWRVVEALAAEFFAGEGAAPPVRTIFAVGDAKQSIFSFQRADPQEFLRMQRHFARRVTEADRLWREVPLQVSFRSTAAVLETVDAVFALDEARAGVALDGALIQHTPFRAGHAGRVELWPALKPDDDEEEEPWAEPVEQRAIEAPRGRLARRIAATIAHWIRTGEPLPARGRPVRAGDVLILVRRRGGFVTELVRELKQAGVPVAGADRMVLTAQLAVMDLVALGRVLLLPDDDLTLASVLKSPLLGLDEDALYRLAHGRDGSLWQALATADEPAMVVARDTLGRLLARADFVPPHRLYAEFLGAGGARRRLIGRLGPEAADAIDEFLAQTLAYERAHVPSLEGFLSWLERGEADIKRDLDQGGRDEVRIMTVHGSKGLQAPIVFLPDTVQAPVQLPPLLWPAGAGLMLWRPAKGAGELMSEAARSAARARRDEEYRRLLYVALTRAEDRLYVAGWRGKRDQAGSWYDLIDAGLAHIGRVEAVAGPPGHEPFPKCWVHDTPQSAPARADTRPTEAALSDEALPDFALRPRPDEPSPPRPLVASRPSEAEPAATSPLGPGNDSRGNDTRRFQRGLLIHRLMQSLPDLTEAAREPAARRFLAQPAHGLDPAEQNAIARETLAVLRHPEFGPLFGPGSRAEVPVVGLVDGRALNGRIDRLVVTAEAVMIVDYKTNRPPPVEAAAVAPAYVEQLAAYRAALALIYPGQRIRTLLLWTDGPRLMEIAPGDGAQGIS</sequence>
<dbReference type="Gene3D" id="3.90.320.10">
    <property type="match status" value="1"/>
</dbReference>
<comment type="caution">
    <text evidence="19">The sequence shown here is derived from an EMBL/GenBank/DDBJ whole genome shotgun (WGS) entry which is preliminary data.</text>
</comment>
<evidence type="ECO:0000256" key="12">
    <source>
        <dbReference type="ARBA" id="ARBA00034808"/>
    </source>
</evidence>
<keyword evidence="6" id="KW-0269">Exonuclease</keyword>
<feature type="binding site" evidence="15">
    <location>
        <begin position="28"/>
        <end position="35"/>
    </location>
    <ligand>
        <name>ATP</name>
        <dbReference type="ChEBI" id="CHEBI:30616"/>
    </ligand>
</feature>
<keyword evidence="5 15" id="KW-0347">Helicase</keyword>
<comment type="catalytic activity">
    <reaction evidence="11">
        <text>Couples ATP hydrolysis with the unwinding of duplex DNA by translocating in the 3'-5' direction.</text>
        <dbReference type="EC" id="5.6.2.4"/>
    </reaction>
</comment>
<reference evidence="19" key="2">
    <citation type="submission" date="2020-09" db="EMBL/GenBank/DDBJ databases">
        <authorList>
            <person name="Sun Q."/>
            <person name="Zhou Y."/>
        </authorList>
    </citation>
    <scope>NUCLEOTIDE SEQUENCE</scope>
    <source>
        <strain evidence="19">CGMCC 1.15725</strain>
    </source>
</reference>
<keyword evidence="7 15" id="KW-0067">ATP-binding</keyword>
<dbReference type="Pfam" id="PF00580">
    <property type="entry name" value="UvrD-helicase"/>
    <property type="match status" value="1"/>
</dbReference>
<dbReference type="AlphaFoldDB" id="A0A8J2YVY8"/>
<evidence type="ECO:0000256" key="5">
    <source>
        <dbReference type="ARBA" id="ARBA00022806"/>
    </source>
</evidence>
<evidence type="ECO:0000256" key="10">
    <source>
        <dbReference type="ARBA" id="ARBA00023235"/>
    </source>
</evidence>
<dbReference type="NCBIfam" id="TIGR02784">
    <property type="entry name" value="addA_alphas"/>
    <property type="match status" value="1"/>
</dbReference>
<dbReference type="PROSITE" id="PS51217">
    <property type="entry name" value="UVRD_HELICASE_CTER"/>
    <property type="match status" value="1"/>
</dbReference>
<dbReference type="GO" id="GO:0005829">
    <property type="term" value="C:cytosol"/>
    <property type="evidence" value="ECO:0007669"/>
    <property type="project" value="TreeGrafter"/>
</dbReference>
<evidence type="ECO:0000256" key="11">
    <source>
        <dbReference type="ARBA" id="ARBA00034617"/>
    </source>
</evidence>
<evidence type="ECO:0000256" key="16">
    <source>
        <dbReference type="SAM" id="MobiDB-lite"/>
    </source>
</evidence>
<evidence type="ECO:0000256" key="1">
    <source>
        <dbReference type="ARBA" id="ARBA00022722"/>
    </source>
</evidence>
<dbReference type="Proteomes" id="UP000646365">
    <property type="component" value="Unassembled WGS sequence"/>
</dbReference>
<evidence type="ECO:0000256" key="15">
    <source>
        <dbReference type="PROSITE-ProRule" id="PRU00560"/>
    </source>
</evidence>
<protein>
    <recommendedName>
        <fullName evidence="12">DNA 3'-5' helicase</fullName>
        <ecNumber evidence="12">5.6.2.4</ecNumber>
    </recommendedName>
    <alternativeName>
        <fullName evidence="13">DNA 3'-5' helicase II</fullName>
    </alternativeName>
</protein>
<gene>
    <name evidence="19" type="ORF">GCM10011611_38730</name>
</gene>
<keyword evidence="9" id="KW-0234">DNA repair</keyword>
<dbReference type="GO" id="GO:0000725">
    <property type="term" value="P:recombinational repair"/>
    <property type="evidence" value="ECO:0007669"/>
    <property type="project" value="TreeGrafter"/>
</dbReference>